<accession>A0A1H7IYD1</accession>
<evidence type="ECO:0000256" key="2">
    <source>
        <dbReference type="SAM" id="MobiDB-lite"/>
    </source>
</evidence>
<dbReference type="STRING" id="1396821.SAMN05444515_10439"/>
<keyword evidence="1" id="KW-0175">Coiled coil</keyword>
<dbReference type="Pfam" id="PF05591">
    <property type="entry name" value="T6SS_VipA"/>
    <property type="match status" value="1"/>
</dbReference>
<dbReference type="PANTHER" id="PTHR35850">
    <property type="entry name" value="CYTOPLASMIC PROTEIN-RELATED"/>
    <property type="match status" value="1"/>
</dbReference>
<dbReference type="EMBL" id="FOAA01000004">
    <property type="protein sequence ID" value="SEK67459.1"/>
    <property type="molecule type" value="Genomic_DNA"/>
</dbReference>
<evidence type="ECO:0000313" key="4">
    <source>
        <dbReference type="Proteomes" id="UP000199256"/>
    </source>
</evidence>
<proteinExistence type="predicted"/>
<sequence>MTRSFQNEVPRARVNIALEVNQGGARRKVDLPFKMLVMGDFSHGRAQGRVADRPRIGVHSGNLQAVLKDMAPSLRFSVPDRTSSQDREIPVDLTFEHLKDFSPEAVAARIPSLARLMAMRNLLKEMKSSLLDNTELRRELDRIIRDDEELKALQGQLKRLMPPAEASSPDAAEH</sequence>
<feature type="compositionally biased region" description="Low complexity" evidence="2">
    <location>
        <begin position="162"/>
        <end position="174"/>
    </location>
</feature>
<evidence type="ECO:0000313" key="3">
    <source>
        <dbReference type="EMBL" id="SEK67459.1"/>
    </source>
</evidence>
<dbReference type="AlphaFoldDB" id="A0A1H7IYD1"/>
<dbReference type="RefSeq" id="WP_090251713.1">
    <property type="nucleotide sequence ID" value="NZ_FOAA01000004.1"/>
</dbReference>
<gene>
    <name evidence="3" type="ORF">SAMN05444515_10439</name>
</gene>
<name>A0A1H7IYD1_9GAMM</name>
<feature type="coiled-coil region" evidence="1">
    <location>
        <begin position="119"/>
        <end position="153"/>
    </location>
</feature>
<feature type="region of interest" description="Disordered" evidence="2">
    <location>
        <begin position="155"/>
        <end position="174"/>
    </location>
</feature>
<dbReference type="OrthoDB" id="9789942at2"/>
<evidence type="ECO:0000256" key="1">
    <source>
        <dbReference type="SAM" id="Coils"/>
    </source>
</evidence>
<reference evidence="4" key="1">
    <citation type="submission" date="2016-10" db="EMBL/GenBank/DDBJ databases">
        <authorList>
            <person name="Varghese N."/>
            <person name="Submissions S."/>
        </authorList>
    </citation>
    <scope>NUCLEOTIDE SEQUENCE [LARGE SCALE GENOMIC DNA]</scope>
    <source>
        <strain evidence="4">DSM 241</strain>
    </source>
</reference>
<dbReference type="NCBIfam" id="TIGR03358">
    <property type="entry name" value="VI_chp_5"/>
    <property type="match status" value="1"/>
</dbReference>
<dbReference type="InterPro" id="IPR008312">
    <property type="entry name" value="T6SS_TssB1"/>
</dbReference>
<dbReference type="PANTHER" id="PTHR35850:SF2">
    <property type="entry name" value="TYPE VI SECRETION SYSTEM CONTRACTILE SHEATH SMALL SUBUNIT"/>
    <property type="match status" value="1"/>
</dbReference>
<protein>
    <submittedName>
        <fullName evidence="3">Type VI secretion system protein ImpB</fullName>
    </submittedName>
</protein>
<dbReference type="Proteomes" id="UP000199256">
    <property type="component" value="Unassembled WGS sequence"/>
</dbReference>
<keyword evidence="4" id="KW-1185">Reference proteome</keyword>
<organism evidence="3 4">
    <name type="scientific">Ectothiorhodospira marina</name>
    <dbReference type="NCBI Taxonomy" id="1396821"/>
    <lineage>
        <taxon>Bacteria</taxon>
        <taxon>Pseudomonadati</taxon>
        <taxon>Pseudomonadota</taxon>
        <taxon>Gammaproteobacteria</taxon>
        <taxon>Chromatiales</taxon>
        <taxon>Ectothiorhodospiraceae</taxon>
        <taxon>Ectothiorhodospira</taxon>
    </lineage>
</organism>